<dbReference type="SMART" id="SM00460">
    <property type="entry name" value="TGc"/>
    <property type="match status" value="1"/>
</dbReference>
<feature type="domain" description="Transglutaminase-like" evidence="1">
    <location>
        <begin position="175"/>
        <end position="240"/>
    </location>
</feature>
<protein>
    <submittedName>
        <fullName evidence="2">Transglutaminase-like enzyme, putative cysteine protease</fullName>
    </submittedName>
</protein>
<gene>
    <name evidence="2" type="ORF">GA0061098_103212</name>
</gene>
<accession>A0A1C3XRT3</accession>
<organism evidence="2 3">
    <name type="scientific">Bradyrhizobium shewense</name>
    <dbReference type="NCBI Taxonomy" id="1761772"/>
    <lineage>
        <taxon>Bacteria</taxon>
        <taxon>Pseudomonadati</taxon>
        <taxon>Pseudomonadota</taxon>
        <taxon>Alphaproteobacteria</taxon>
        <taxon>Hyphomicrobiales</taxon>
        <taxon>Nitrobacteraceae</taxon>
        <taxon>Bradyrhizobium</taxon>
    </lineage>
</organism>
<name>A0A1C3XRT3_9BRAD</name>
<dbReference type="PANTHER" id="PTHR33490">
    <property type="entry name" value="BLR5614 PROTEIN-RELATED"/>
    <property type="match status" value="1"/>
</dbReference>
<dbReference type="InterPro" id="IPR002931">
    <property type="entry name" value="Transglutaminase-like"/>
</dbReference>
<keyword evidence="3" id="KW-1185">Reference proteome</keyword>
<evidence type="ECO:0000313" key="3">
    <source>
        <dbReference type="Proteomes" id="UP000199184"/>
    </source>
</evidence>
<keyword evidence="2" id="KW-0378">Hydrolase</keyword>
<dbReference type="GO" id="GO:0006508">
    <property type="term" value="P:proteolysis"/>
    <property type="evidence" value="ECO:0007669"/>
    <property type="project" value="UniProtKB-KW"/>
</dbReference>
<dbReference type="InterPro" id="IPR013589">
    <property type="entry name" value="Bac_transglu_N"/>
</dbReference>
<dbReference type="Gene3D" id="3.10.620.30">
    <property type="match status" value="1"/>
</dbReference>
<dbReference type="Proteomes" id="UP000199184">
    <property type="component" value="Unassembled WGS sequence"/>
</dbReference>
<dbReference type="SUPFAM" id="SSF54001">
    <property type="entry name" value="Cysteine proteinases"/>
    <property type="match status" value="1"/>
</dbReference>
<keyword evidence="2" id="KW-0645">Protease</keyword>
<dbReference type="InterPro" id="IPR038765">
    <property type="entry name" value="Papain-like_cys_pep_sf"/>
</dbReference>
<dbReference type="Pfam" id="PF01841">
    <property type="entry name" value="Transglut_core"/>
    <property type="match status" value="1"/>
</dbReference>
<dbReference type="GO" id="GO:0008233">
    <property type="term" value="F:peptidase activity"/>
    <property type="evidence" value="ECO:0007669"/>
    <property type="project" value="UniProtKB-KW"/>
</dbReference>
<dbReference type="Pfam" id="PF08379">
    <property type="entry name" value="Bact_transglu_N"/>
    <property type="match status" value="1"/>
</dbReference>
<evidence type="ECO:0000259" key="1">
    <source>
        <dbReference type="SMART" id="SM00460"/>
    </source>
</evidence>
<reference evidence="3" key="1">
    <citation type="submission" date="2016-08" db="EMBL/GenBank/DDBJ databases">
        <authorList>
            <person name="Varghese N."/>
            <person name="Submissions Spin"/>
        </authorList>
    </citation>
    <scope>NUCLEOTIDE SEQUENCE [LARGE SCALE GENOMIC DNA]</scope>
    <source>
        <strain evidence="3">ERR11</strain>
    </source>
</reference>
<dbReference type="PANTHER" id="PTHR33490:SF6">
    <property type="entry name" value="SLL1049 PROTEIN"/>
    <property type="match status" value="1"/>
</dbReference>
<proteinExistence type="predicted"/>
<evidence type="ECO:0000313" key="2">
    <source>
        <dbReference type="EMBL" id="SCB54895.1"/>
    </source>
</evidence>
<sequence>MLAHRPGMTTQEQRLVMRLRILHTTTYRYEPAATSVIQILRMTPGSHDGQYVAEWQIDVSTDTKLDTHEDAFGNVTHVLSCGPVGDIKITAEGLIETHDTGGVLRGADERFPAGMFLRATDLTSVNPAMMAVARQLRSEAESDTLGFLHTLMTEIGDHMTFDEDPTNSGTSAAEAFTLKRGVCQDYAHIFIACARTGGVPARFVSGHFLRSDGTVHQDAGHAWAEAYVPDLGWVGFDPANSICATDAHVRVAIGLDYLGAAPVRGTRYGGGAETLAVAVKVEQAGRGGPSQSQSQRQS</sequence>
<dbReference type="AlphaFoldDB" id="A0A1C3XRT3"/>
<dbReference type="EMBL" id="FMAI01000032">
    <property type="protein sequence ID" value="SCB54895.1"/>
    <property type="molecule type" value="Genomic_DNA"/>
</dbReference>